<dbReference type="InterPro" id="IPR005338">
    <property type="entry name" value="Anhydro_N_Ac-Mur_kinase"/>
</dbReference>
<protein>
    <submittedName>
        <fullName evidence="1">Anhydro-N-acetylmuramic acid kinase</fullName>
    </submittedName>
</protein>
<evidence type="ECO:0000313" key="2">
    <source>
        <dbReference type="Proteomes" id="UP000660680"/>
    </source>
</evidence>
<dbReference type="NCBIfam" id="NF007146">
    <property type="entry name" value="PRK09585.2-6"/>
    <property type="match status" value="1"/>
</dbReference>
<dbReference type="Pfam" id="PF03702">
    <property type="entry name" value="AnmK"/>
    <property type="match status" value="1"/>
</dbReference>
<dbReference type="GO" id="GO:0016773">
    <property type="term" value="F:phosphotransferase activity, alcohol group as acceptor"/>
    <property type="evidence" value="ECO:0007669"/>
    <property type="project" value="InterPro"/>
</dbReference>
<reference evidence="1" key="2">
    <citation type="submission" date="2020-09" db="EMBL/GenBank/DDBJ databases">
        <authorList>
            <person name="Sun Q."/>
            <person name="Ohkuma M."/>
        </authorList>
    </citation>
    <scope>NUCLEOTIDE SEQUENCE</scope>
    <source>
        <strain evidence="1">JCM 3276</strain>
    </source>
</reference>
<dbReference type="PANTHER" id="PTHR30605:SF0">
    <property type="entry name" value="ANHYDRO-N-ACETYLMURAMIC ACID KINASE"/>
    <property type="match status" value="1"/>
</dbReference>
<dbReference type="GO" id="GO:0009254">
    <property type="term" value="P:peptidoglycan turnover"/>
    <property type="evidence" value="ECO:0007669"/>
    <property type="project" value="InterPro"/>
</dbReference>
<reference evidence="1" key="1">
    <citation type="journal article" date="2014" name="Int. J. Syst. Evol. Microbiol.">
        <title>Complete genome sequence of Corynebacterium casei LMG S-19264T (=DSM 44701T), isolated from a smear-ripened cheese.</title>
        <authorList>
            <consortium name="US DOE Joint Genome Institute (JGI-PGF)"/>
            <person name="Walter F."/>
            <person name="Albersmeier A."/>
            <person name="Kalinowski J."/>
            <person name="Ruckert C."/>
        </authorList>
    </citation>
    <scope>NUCLEOTIDE SEQUENCE</scope>
    <source>
        <strain evidence="1">JCM 3276</strain>
    </source>
</reference>
<evidence type="ECO:0000313" key="1">
    <source>
        <dbReference type="EMBL" id="GGS51575.1"/>
    </source>
</evidence>
<comment type="caution">
    <text evidence="1">The sequence shown here is derived from an EMBL/GenBank/DDBJ whole genome shotgun (WGS) entry which is preliminary data.</text>
</comment>
<dbReference type="SUPFAM" id="SSF53067">
    <property type="entry name" value="Actin-like ATPase domain"/>
    <property type="match status" value="1"/>
</dbReference>
<dbReference type="EMBL" id="BMRB01000006">
    <property type="protein sequence ID" value="GGS51575.1"/>
    <property type="molecule type" value="Genomic_DNA"/>
</dbReference>
<dbReference type="Proteomes" id="UP000660680">
    <property type="component" value="Unassembled WGS sequence"/>
</dbReference>
<name>A0A918LIA8_9PSEU</name>
<accession>A0A918LIA8</accession>
<gene>
    <name evidence="1" type="primary">anmK</name>
    <name evidence="1" type="ORF">GCM10010171_53290</name>
</gene>
<dbReference type="GO" id="GO:0016301">
    <property type="term" value="F:kinase activity"/>
    <property type="evidence" value="ECO:0007669"/>
    <property type="project" value="UniProtKB-KW"/>
</dbReference>
<proteinExistence type="predicted"/>
<dbReference type="GO" id="GO:0006040">
    <property type="term" value="P:amino sugar metabolic process"/>
    <property type="evidence" value="ECO:0007669"/>
    <property type="project" value="InterPro"/>
</dbReference>
<dbReference type="AlphaFoldDB" id="A0A918LIA8"/>
<keyword evidence="2" id="KW-1185">Reference proteome</keyword>
<organism evidence="1 2">
    <name type="scientific">Actinokineospora fastidiosa</name>
    <dbReference type="NCBI Taxonomy" id="1816"/>
    <lineage>
        <taxon>Bacteria</taxon>
        <taxon>Bacillati</taxon>
        <taxon>Actinomycetota</taxon>
        <taxon>Actinomycetes</taxon>
        <taxon>Pseudonocardiales</taxon>
        <taxon>Pseudonocardiaceae</taxon>
        <taxon>Actinokineospora</taxon>
    </lineage>
</organism>
<dbReference type="InterPro" id="IPR043129">
    <property type="entry name" value="ATPase_NBD"/>
</dbReference>
<dbReference type="PANTHER" id="PTHR30605">
    <property type="entry name" value="ANHYDRO-N-ACETYLMURAMIC ACID KINASE"/>
    <property type="match status" value="1"/>
</dbReference>
<sequence length="381" mass="38855">MDGIDVAVGDFARDDDGAIRLRPVRHAAVEYPADLRSALVDALPPNGCTAERLCVLDTGVGQAFARAAAGMAEGADLVASLGQTIYHWVEGARCRGTLQLGRSAWIAEATGLPVVSDLRARDVAAGGHGAPLAPVLDRLLLGAPDVPTAALNLGGIANVTILRPDAPAVAFDTGPANALLDAAARALLGTDQDSGGALAARGRVRDDLLAVLRADPYYAADPPKSTGKEHYNAGYLGETLGRLPVVADADVMATLVALTATTVADACRRFGVRRVLASGGGVRNPVLMAALADALAPATLTTTDELGMPTDAKEAYLAALLGYLAWHGMPVDPGTGAAGPRVHGTITPGAGPLRLPEPAARAATGLRITVPEPTGGPRARR</sequence>
<keyword evidence="1" id="KW-0808">Transferase</keyword>
<dbReference type="Gene3D" id="3.30.420.40">
    <property type="match status" value="2"/>
</dbReference>
<dbReference type="GO" id="GO:0005524">
    <property type="term" value="F:ATP binding"/>
    <property type="evidence" value="ECO:0007669"/>
    <property type="project" value="InterPro"/>
</dbReference>
<keyword evidence="1" id="KW-0418">Kinase</keyword>